<protein>
    <submittedName>
        <fullName evidence="2">Uncharacterized protein</fullName>
    </submittedName>
</protein>
<keyword evidence="3" id="KW-1185">Reference proteome</keyword>
<feature type="signal peptide" evidence="1">
    <location>
        <begin position="1"/>
        <end position="17"/>
    </location>
</feature>
<evidence type="ECO:0000313" key="3">
    <source>
        <dbReference type="Proteomes" id="UP000759537"/>
    </source>
</evidence>
<gene>
    <name evidence="2" type="ORF">DFH94DRAFT_376355</name>
</gene>
<feature type="chain" id="PRO_5040430212" evidence="1">
    <location>
        <begin position="18"/>
        <end position="239"/>
    </location>
</feature>
<dbReference type="AlphaFoldDB" id="A0A9P5MZX4"/>
<dbReference type="OrthoDB" id="2310204at2759"/>
<sequence>MARFALLALLSVHAALGASIPKRLSNGDLFNPAQGGGSWLDSGSGSLGEPLNVVISGLSSQEVLTDDGFLNLAKALGLCVARSSLRRLLTGFIRSSTECLGIHLGADQTANLGDGNGNVNQTMELRANLPIGGSCEESLVGGNHLRMFRQNGTNHDTGALFLAVSEEESAFEGHTIASNGYDVGRDNLVNSALKNPSYGTVSYTVTAESLTGYLESGSSGINHGIAIDGVVKLLTVTIK</sequence>
<organism evidence="2 3">
    <name type="scientific">Russula ochroleuca</name>
    <dbReference type="NCBI Taxonomy" id="152965"/>
    <lineage>
        <taxon>Eukaryota</taxon>
        <taxon>Fungi</taxon>
        <taxon>Dikarya</taxon>
        <taxon>Basidiomycota</taxon>
        <taxon>Agaricomycotina</taxon>
        <taxon>Agaricomycetes</taxon>
        <taxon>Russulales</taxon>
        <taxon>Russulaceae</taxon>
        <taxon>Russula</taxon>
    </lineage>
</organism>
<dbReference type="Proteomes" id="UP000759537">
    <property type="component" value="Unassembled WGS sequence"/>
</dbReference>
<dbReference type="EMBL" id="WHVB01000005">
    <property type="protein sequence ID" value="KAF8482704.1"/>
    <property type="molecule type" value="Genomic_DNA"/>
</dbReference>
<proteinExistence type="predicted"/>
<name>A0A9P5MZX4_9AGAM</name>
<evidence type="ECO:0000256" key="1">
    <source>
        <dbReference type="SAM" id="SignalP"/>
    </source>
</evidence>
<comment type="caution">
    <text evidence="2">The sequence shown here is derived from an EMBL/GenBank/DDBJ whole genome shotgun (WGS) entry which is preliminary data.</text>
</comment>
<keyword evidence="1" id="KW-0732">Signal</keyword>
<evidence type="ECO:0000313" key="2">
    <source>
        <dbReference type="EMBL" id="KAF8482704.1"/>
    </source>
</evidence>
<reference evidence="2" key="1">
    <citation type="submission" date="2019-10" db="EMBL/GenBank/DDBJ databases">
        <authorList>
            <consortium name="DOE Joint Genome Institute"/>
            <person name="Kuo A."/>
            <person name="Miyauchi S."/>
            <person name="Kiss E."/>
            <person name="Drula E."/>
            <person name="Kohler A."/>
            <person name="Sanchez-Garcia M."/>
            <person name="Andreopoulos B."/>
            <person name="Barry K.W."/>
            <person name="Bonito G."/>
            <person name="Buee M."/>
            <person name="Carver A."/>
            <person name="Chen C."/>
            <person name="Cichocki N."/>
            <person name="Clum A."/>
            <person name="Culley D."/>
            <person name="Crous P.W."/>
            <person name="Fauchery L."/>
            <person name="Girlanda M."/>
            <person name="Hayes R."/>
            <person name="Keri Z."/>
            <person name="LaButti K."/>
            <person name="Lipzen A."/>
            <person name="Lombard V."/>
            <person name="Magnuson J."/>
            <person name="Maillard F."/>
            <person name="Morin E."/>
            <person name="Murat C."/>
            <person name="Nolan M."/>
            <person name="Ohm R."/>
            <person name="Pangilinan J."/>
            <person name="Pereira M."/>
            <person name="Perotto S."/>
            <person name="Peter M."/>
            <person name="Riley R."/>
            <person name="Sitrit Y."/>
            <person name="Stielow B."/>
            <person name="Szollosi G."/>
            <person name="Zifcakova L."/>
            <person name="Stursova M."/>
            <person name="Spatafora J.W."/>
            <person name="Tedersoo L."/>
            <person name="Vaario L.-M."/>
            <person name="Yamada A."/>
            <person name="Yan M."/>
            <person name="Wang P."/>
            <person name="Xu J."/>
            <person name="Bruns T."/>
            <person name="Baldrian P."/>
            <person name="Vilgalys R."/>
            <person name="Henrissat B."/>
            <person name="Grigoriev I.V."/>
            <person name="Hibbett D."/>
            <person name="Nagy L.G."/>
            <person name="Martin F.M."/>
        </authorList>
    </citation>
    <scope>NUCLEOTIDE SEQUENCE</scope>
    <source>
        <strain evidence="2">Prilba</strain>
    </source>
</reference>
<accession>A0A9P5MZX4</accession>
<reference evidence="2" key="2">
    <citation type="journal article" date="2020" name="Nat. Commun.">
        <title>Large-scale genome sequencing of mycorrhizal fungi provides insights into the early evolution of symbiotic traits.</title>
        <authorList>
            <person name="Miyauchi S."/>
            <person name="Kiss E."/>
            <person name="Kuo A."/>
            <person name="Drula E."/>
            <person name="Kohler A."/>
            <person name="Sanchez-Garcia M."/>
            <person name="Morin E."/>
            <person name="Andreopoulos B."/>
            <person name="Barry K.W."/>
            <person name="Bonito G."/>
            <person name="Buee M."/>
            <person name="Carver A."/>
            <person name="Chen C."/>
            <person name="Cichocki N."/>
            <person name="Clum A."/>
            <person name="Culley D."/>
            <person name="Crous P.W."/>
            <person name="Fauchery L."/>
            <person name="Girlanda M."/>
            <person name="Hayes R.D."/>
            <person name="Keri Z."/>
            <person name="LaButti K."/>
            <person name="Lipzen A."/>
            <person name="Lombard V."/>
            <person name="Magnuson J."/>
            <person name="Maillard F."/>
            <person name="Murat C."/>
            <person name="Nolan M."/>
            <person name="Ohm R.A."/>
            <person name="Pangilinan J."/>
            <person name="Pereira M.F."/>
            <person name="Perotto S."/>
            <person name="Peter M."/>
            <person name="Pfister S."/>
            <person name="Riley R."/>
            <person name="Sitrit Y."/>
            <person name="Stielow J.B."/>
            <person name="Szollosi G."/>
            <person name="Zifcakova L."/>
            <person name="Stursova M."/>
            <person name="Spatafora J.W."/>
            <person name="Tedersoo L."/>
            <person name="Vaario L.M."/>
            <person name="Yamada A."/>
            <person name="Yan M."/>
            <person name="Wang P."/>
            <person name="Xu J."/>
            <person name="Bruns T."/>
            <person name="Baldrian P."/>
            <person name="Vilgalys R."/>
            <person name="Dunand C."/>
            <person name="Henrissat B."/>
            <person name="Grigoriev I.V."/>
            <person name="Hibbett D."/>
            <person name="Nagy L.G."/>
            <person name="Martin F.M."/>
        </authorList>
    </citation>
    <scope>NUCLEOTIDE SEQUENCE</scope>
    <source>
        <strain evidence="2">Prilba</strain>
    </source>
</reference>